<organism evidence="1">
    <name type="scientific">Fusarium oxysporum (strain Fo5176)</name>
    <name type="common">Fusarium vascular wilt</name>
    <dbReference type="NCBI Taxonomy" id="660025"/>
    <lineage>
        <taxon>Eukaryota</taxon>
        <taxon>Fungi</taxon>
        <taxon>Dikarya</taxon>
        <taxon>Ascomycota</taxon>
        <taxon>Pezizomycotina</taxon>
        <taxon>Sordariomycetes</taxon>
        <taxon>Hypocreomycetidae</taxon>
        <taxon>Hypocreales</taxon>
        <taxon>Nectriaceae</taxon>
        <taxon>Fusarium</taxon>
        <taxon>Fusarium oxysporum species complex</taxon>
    </lineage>
</organism>
<comment type="caution">
    <text evidence="1">The sequence shown here is derived from an EMBL/GenBank/DDBJ whole genome shotgun (WGS) entry which is preliminary data.</text>
</comment>
<name>F9GFI9_FUSOF</name>
<dbReference type="EMBL" id="AFQF01007002">
    <property type="protein sequence ID" value="EGU72068.1"/>
    <property type="molecule type" value="Genomic_DNA"/>
</dbReference>
<feature type="non-terminal residue" evidence="1">
    <location>
        <position position="1"/>
    </location>
</feature>
<evidence type="ECO:0000313" key="1">
    <source>
        <dbReference type="EMBL" id="EGU72068.1"/>
    </source>
</evidence>
<proteinExistence type="predicted"/>
<accession>F9GFI9</accession>
<gene>
    <name evidence="1" type="ORF">FOXB_17423</name>
</gene>
<sequence length="63" mass="7446">NNVNHKYIPQYPPDMFLHYVPSCRIYHSAEPPVAPNPRSRRPSLTTTPRRFGHYLHINIHLIN</sequence>
<protein>
    <submittedName>
        <fullName evidence="1">Uncharacterized protein</fullName>
    </submittedName>
</protein>
<reference evidence="1" key="1">
    <citation type="journal article" date="2012" name="Mol. Plant Microbe Interact.">
        <title>A highly conserved effector in Fusarium oxysporum is required for full virulence on Arabidopsis.</title>
        <authorList>
            <person name="Thatcher L.F."/>
            <person name="Gardiner D.M."/>
            <person name="Kazan K."/>
            <person name="Manners J."/>
        </authorList>
    </citation>
    <scope>NUCLEOTIDE SEQUENCE [LARGE SCALE GENOMIC DNA]</scope>
    <source>
        <strain evidence="1">Fo5176</strain>
    </source>
</reference>
<dbReference type="AlphaFoldDB" id="F9GFI9"/>